<dbReference type="InterPro" id="IPR052343">
    <property type="entry name" value="Retrotransposon-Effector_Assoc"/>
</dbReference>
<feature type="domain" description="Reverse transcriptase" evidence="1">
    <location>
        <begin position="201"/>
        <end position="375"/>
    </location>
</feature>
<reference evidence="2" key="1">
    <citation type="submission" date="2020-06" db="EMBL/GenBank/DDBJ databases">
        <authorList>
            <person name="Li T."/>
            <person name="Hu X."/>
            <person name="Zhang T."/>
            <person name="Song X."/>
            <person name="Zhang H."/>
            <person name="Dai N."/>
            <person name="Sheng W."/>
            <person name="Hou X."/>
            <person name="Wei L."/>
        </authorList>
    </citation>
    <scope>NUCLEOTIDE SEQUENCE</scope>
    <source>
        <strain evidence="2">KEN1</strain>
        <tissue evidence="2">Leaf</tissue>
    </source>
</reference>
<protein>
    <recommendedName>
        <fullName evidence="1">Reverse transcriptase domain-containing protein</fullName>
    </recommendedName>
</protein>
<name>A0AAW2VFG4_9LAMI</name>
<proteinExistence type="predicted"/>
<dbReference type="AlphaFoldDB" id="A0AAW2VFG4"/>
<dbReference type="PANTHER" id="PTHR46890">
    <property type="entry name" value="NON-LTR RETROLELEMENT REVERSE TRANSCRIPTASE-LIKE PROTEIN-RELATED"/>
    <property type="match status" value="1"/>
</dbReference>
<organism evidence="2">
    <name type="scientific">Sesamum latifolium</name>
    <dbReference type="NCBI Taxonomy" id="2727402"/>
    <lineage>
        <taxon>Eukaryota</taxon>
        <taxon>Viridiplantae</taxon>
        <taxon>Streptophyta</taxon>
        <taxon>Embryophyta</taxon>
        <taxon>Tracheophyta</taxon>
        <taxon>Spermatophyta</taxon>
        <taxon>Magnoliopsida</taxon>
        <taxon>eudicotyledons</taxon>
        <taxon>Gunneridae</taxon>
        <taxon>Pentapetalae</taxon>
        <taxon>asterids</taxon>
        <taxon>lamiids</taxon>
        <taxon>Lamiales</taxon>
        <taxon>Pedaliaceae</taxon>
        <taxon>Sesamum</taxon>
    </lineage>
</organism>
<evidence type="ECO:0000259" key="1">
    <source>
        <dbReference type="Pfam" id="PF00078"/>
    </source>
</evidence>
<gene>
    <name evidence="2" type="ORF">Slati_2973600</name>
</gene>
<dbReference type="EMBL" id="JACGWN010000010">
    <property type="protein sequence ID" value="KAL0427988.1"/>
    <property type="molecule type" value="Genomic_DNA"/>
</dbReference>
<reference evidence="2" key="2">
    <citation type="journal article" date="2024" name="Plant">
        <title>Genomic evolution and insights into agronomic trait innovations of Sesamum species.</title>
        <authorList>
            <person name="Miao H."/>
            <person name="Wang L."/>
            <person name="Qu L."/>
            <person name="Liu H."/>
            <person name="Sun Y."/>
            <person name="Le M."/>
            <person name="Wang Q."/>
            <person name="Wei S."/>
            <person name="Zheng Y."/>
            <person name="Lin W."/>
            <person name="Duan Y."/>
            <person name="Cao H."/>
            <person name="Xiong S."/>
            <person name="Wang X."/>
            <person name="Wei L."/>
            <person name="Li C."/>
            <person name="Ma Q."/>
            <person name="Ju M."/>
            <person name="Zhao R."/>
            <person name="Li G."/>
            <person name="Mu C."/>
            <person name="Tian Q."/>
            <person name="Mei H."/>
            <person name="Zhang T."/>
            <person name="Gao T."/>
            <person name="Zhang H."/>
        </authorList>
    </citation>
    <scope>NUCLEOTIDE SEQUENCE</scope>
    <source>
        <strain evidence="2">KEN1</strain>
    </source>
</reference>
<dbReference type="Pfam" id="PF00078">
    <property type="entry name" value="RVT_1"/>
    <property type="match status" value="1"/>
</dbReference>
<dbReference type="PANTHER" id="PTHR46890:SF48">
    <property type="entry name" value="RNA-DIRECTED DNA POLYMERASE"/>
    <property type="match status" value="1"/>
</dbReference>
<sequence length="376" mass="42488">MSKKKGDLTQNVQQAVVFLAIAQELHQKYNHNSLIQELLSIFRKVYIDAVGQEQAMLKQRAKMHWLKEGDQCSRIFFKRIRQKGIIQRLFQITSLPGKLISDYNGVQEEFVRHRLSTDEADALVLPVQRREVYEALINISDDKAPGSDGYSACFFKSAWAIIGNDIPNVVLDFFHTGRLLKQIIATVLALIPKVHSPSTMADFIPIACCNVLYKIISKILVKCMQGVMAPLVDCSQNAFVSGRKIADNILLAQELLAAYNQKNLPPRCAVKVDLRKAYDTECVTTTAFSINLNGSLQGFFKGARGLRRGTPYPPTCLSSSWKCFIRYGFRYHWKCARIELLMLYFADDLLLFCEVEAHSVTIIHQALEQFASLSGL</sequence>
<dbReference type="InterPro" id="IPR000477">
    <property type="entry name" value="RT_dom"/>
</dbReference>
<comment type="caution">
    <text evidence="2">The sequence shown here is derived from an EMBL/GenBank/DDBJ whole genome shotgun (WGS) entry which is preliminary data.</text>
</comment>
<evidence type="ECO:0000313" key="2">
    <source>
        <dbReference type="EMBL" id="KAL0427988.1"/>
    </source>
</evidence>
<accession>A0AAW2VFG4</accession>